<keyword evidence="2" id="KW-0540">Nuclease</keyword>
<evidence type="ECO:0000259" key="17">
    <source>
        <dbReference type="PROSITE" id="PS51217"/>
    </source>
</evidence>
<comment type="catalytic activity">
    <reaction evidence="12">
        <text>Couples ATP hydrolysis with the unwinding of duplex DNA by translocating in the 3'-5' direction.</text>
        <dbReference type="EC" id="5.6.2.4"/>
    </reaction>
</comment>
<gene>
    <name evidence="18" type="ORF">UL81_08165</name>
</gene>
<keyword evidence="8 15" id="KW-0067">ATP-binding</keyword>
<keyword evidence="5 15" id="KW-0378">Hydrolase</keyword>
<dbReference type="HOGENOM" id="CLU_001114_1_2_11"/>
<dbReference type="Gene3D" id="1.10.10.160">
    <property type="match status" value="1"/>
</dbReference>
<keyword evidence="19" id="KW-1185">Reference proteome</keyword>
<dbReference type="InterPro" id="IPR011604">
    <property type="entry name" value="PDDEXK-like_dom_sf"/>
</dbReference>
<evidence type="ECO:0000313" key="18">
    <source>
        <dbReference type="EMBL" id="AKE39587.1"/>
    </source>
</evidence>
<evidence type="ECO:0000256" key="14">
    <source>
        <dbReference type="ARBA" id="ARBA00048988"/>
    </source>
</evidence>
<keyword evidence="3 15" id="KW-0547">Nucleotide-binding</keyword>
<dbReference type="KEGG" id="ccj:UL81_08165"/>
<reference evidence="18 19" key="1">
    <citation type="journal article" date="2015" name="Genome Announc.">
        <title>Complete Genome Sequence of Corynebacterium camporealensis DSM 44610, Isolated from the Milk of a Manchega Sheep with Subclinical Mastitis.</title>
        <authorList>
            <person name="Ruckert C."/>
            <person name="Albersmeier A."/>
            <person name="Winkler A."/>
            <person name="Tauch A."/>
        </authorList>
    </citation>
    <scope>NUCLEOTIDE SEQUENCE [LARGE SCALE GENOMIC DNA]</scope>
    <source>
        <strain evidence="18 19">DSM 44610</strain>
    </source>
</reference>
<evidence type="ECO:0000256" key="4">
    <source>
        <dbReference type="ARBA" id="ARBA00022763"/>
    </source>
</evidence>
<sequence length="1133" mass="125336">MSTTMTNPQDTYDTSRFTIIRASAGSGKTYRLMEILAERLSDPDDGLEPSQIIATTFTRKAAGELSQRIQQRLLNEASKADKANKTRLQQQILALPSALIGTVNSITDHLLRRYAVDAGMSPELSILSEETEQRAFDTATAPIISRYQRQYSNLLSRMEYDDLPGRTSFGKSRVWSDEVKAIVTKARAENLSPAEVSALAAHSQNALADALGPTATSHLRESAWQSMQLASQLVAEKYKPSGNNARNLVDLKEQLDTKLPRLQVNSPDEPWRTWMSLCSDKRTMFGKNPPAFIKKAIDGIMDGVIAYEDAEFRADVDQLIAITFEAAAECMQQYADYKRALSQIDFVDQERLALELISTNPRVQRELQEQFKVLIVDEFQDTSPIQLAFFMELSKYVEQVIWVGDPKQSIYGFRGADPQLMAAAVDALIHDQDDDANVLKHSWRTHEVPLELSNHLFVPLFPNDVAATLSIPEAKREEHTGGSIQWWSPGATPGNTRMKFKNEDTYRAIAYGLHTAISVDGPLERGRAVLTRTNSQAQEIIEFLNDFGIDCEGTASPVIDTREGTAVAAGLSLLLDPTDTQALLELVTILDDHPAHTNWFEQLTSTDKKGRNKLFQAWRNDESLAALFDARGATGAMGLAELVSTVITALGLPRRIRHWSQPKQRMTNLQSLCEIAEEYASTVSGEAAAFSITEFLHYLQGTFFEEGPHARAAARSDAVKVMTIWKAKGLEWDSVIIPRCSVEKAHSPVGLWVNPAEEFDVFNPLSGRTLYYWPATLLTAKAGPELLDTSLQQTQVEADAEEKKRVLYVALTRSRQETIIASHHSVQKSLAPIATNRALKLADNDGLVAVSSIPEGQLGEPQDNTMLIHNPHQVIDGATGGPRTCPGCEKCLRAELDITQFWWPVEPPEETSPKELSEPEEPLAWIFGDGSEAVTQHREFPAARFVPSQALAPETPAAVKKVATIGKVLVEKGAAGWDAVGDAVHGYLGVNTTALDAQTREDLAADLLRRWRVEEQLTPEQLLAAGEAWNQWVTQRFGDDAEVRTEVPFAFRGDGGAHAQGWMDAIVVDADGTWFIVDHKTYPGSEPEQHIRDNYLGQMATYQAAARAAGHRLGGLFIHMSLRGEVYEVSLSD</sequence>
<dbReference type="GO" id="GO:0005524">
    <property type="term" value="F:ATP binding"/>
    <property type="evidence" value="ECO:0007669"/>
    <property type="project" value="UniProtKB-UniRule"/>
</dbReference>
<feature type="domain" description="UvrD-like helicase C-terminal" evidence="17">
    <location>
        <begin position="462"/>
        <end position="729"/>
    </location>
</feature>
<evidence type="ECO:0000256" key="11">
    <source>
        <dbReference type="ARBA" id="ARBA00023235"/>
    </source>
</evidence>
<comment type="catalytic activity">
    <reaction evidence="14">
        <text>ATP + H2O = ADP + phosphate + H(+)</text>
        <dbReference type="Rhea" id="RHEA:13065"/>
        <dbReference type="ChEBI" id="CHEBI:15377"/>
        <dbReference type="ChEBI" id="CHEBI:15378"/>
        <dbReference type="ChEBI" id="CHEBI:30616"/>
        <dbReference type="ChEBI" id="CHEBI:43474"/>
        <dbReference type="ChEBI" id="CHEBI:456216"/>
        <dbReference type="EC" id="5.6.2.4"/>
    </reaction>
</comment>
<evidence type="ECO:0000256" key="5">
    <source>
        <dbReference type="ARBA" id="ARBA00022801"/>
    </source>
</evidence>
<keyword evidence="10" id="KW-0234">DNA repair</keyword>
<evidence type="ECO:0000256" key="2">
    <source>
        <dbReference type="ARBA" id="ARBA00022722"/>
    </source>
</evidence>
<dbReference type="Pfam" id="PF00580">
    <property type="entry name" value="UvrD-helicase"/>
    <property type="match status" value="2"/>
</dbReference>
<dbReference type="Gene3D" id="3.40.50.300">
    <property type="entry name" value="P-loop containing nucleotide triphosphate hydrolases"/>
    <property type="match status" value="3"/>
</dbReference>
<dbReference type="InterPro" id="IPR014017">
    <property type="entry name" value="DNA_helicase_UvrD-like_C"/>
</dbReference>
<feature type="binding site" evidence="15">
    <location>
        <begin position="22"/>
        <end position="29"/>
    </location>
    <ligand>
        <name>ATP</name>
        <dbReference type="ChEBI" id="CHEBI:30616"/>
    </ligand>
</feature>
<evidence type="ECO:0000256" key="7">
    <source>
        <dbReference type="ARBA" id="ARBA00022839"/>
    </source>
</evidence>
<protein>
    <recommendedName>
        <fullName evidence="13">DNA 3'-5' helicase</fullName>
        <ecNumber evidence="13">5.6.2.4</ecNumber>
    </recommendedName>
</protein>
<evidence type="ECO:0000256" key="9">
    <source>
        <dbReference type="ARBA" id="ARBA00023125"/>
    </source>
</evidence>
<accession>A0A0F6QWT1</accession>
<keyword evidence="4" id="KW-0227">DNA damage</keyword>
<evidence type="ECO:0000256" key="15">
    <source>
        <dbReference type="PROSITE-ProRule" id="PRU00560"/>
    </source>
</evidence>
<dbReference type="SUPFAM" id="SSF52540">
    <property type="entry name" value="P-loop containing nucleoside triphosphate hydrolases"/>
    <property type="match status" value="1"/>
</dbReference>
<dbReference type="InterPro" id="IPR014016">
    <property type="entry name" value="UvrD-like_ATP-bd"/>
</dbReference>
<dbReference type="PROSITE" id="PS51217">
    <property type="entry name" value="UVRD_HELICASE_CTER"/>
    <property type="match status" value="1"/>
</dbReference>
<dbReference type="GO" id="GO:0004527">
    <property type="term" value="F:exonuclease activity"/>
    <property type="evidence" value="ECO:0007669"/>
    <property type="project" value="UniProtKB-KW"/>
</dbReference>
<dbReference type="RefSeq" id="WP_144407174.1">
    <property type="nucleotide sequence ID" value="NZ_CP011311.1"/>
</dbReference>
<evidence type="ECO:0000313" key="19">
    <source>
        <dbReference type="Proteomes" id="UP000033566"/>
    </source>
</evidence>
<evidence type="ECO:0000256" key="8">
    <source>
        <dbReference type="ARBA" id="ARBA00022840"/>
    </source>
</evidence>
<keyword evidence="6 15" id="KW-0347">Helicase</keyword>
<dbReference type="Pfam" id="PF12705">
    <property type="entry name" value="PDDEXK_1"/>
    <property type="match status" value="1"/>
</dbReference>
<dbReference type="Gene3D" id="1.10.486.10">
    <property type="entry name" value="PCRA, domain 4"/>
    <property type="match status" value="1"/>
</dbReference>
<dbReference type="OrthoDB" id="9810135at2"/>
<evidence type="ECO:0000256" key="13">
    <source>
        <dbReference type="ARBA" id="ARBA00034808"/>
    </source>
</evidence>
<evidence type="ECO:0000259" key="16">
    <source>
        <dbReference type="PROSITE" id="PS51198"/>
    </source>
</evidence>
<keyword evidence="11" id="KW-0413">Isomerase</keyword>
<dbReference type="AlphaFoldDB" id="A0A0F6QWT1"/>
<dbReference type="PATRIC" id="fig|161896.4.peg.1600"/>
<keyword evidence="9" id="KW-0238">DNA-binding</keyword>
<evidence type="ECO:0000256" key="10">
    <source>
        <dbReference type="ARBA" id="ARBA00023204"/>
    </source>
</evidence>
<evidence type="ECO:0000256" key="12">
    <source>
        <dbReference type="ARBA" id="ARBA00034617"/>
    </source>
</evidence>
<dbReference type="EMBL" id="CP011311">
    <property type="protein sequence ID" value="AKE39587.1"/>
    <property type="molecule type" value="Genomic_DNA"/>
</dbReference>
<organism evidence="18 19">
    <name type="scientific">Corynebacterium camporealensis</name>
    <dbReference type="NCBI Taxonomy" id="161896"/>
    <lineage>
        <taxon>Bacteria</taxon>
        <taxon>Bacillati</taxon>
        <taxon>Actinomycetota</taxon>
        <taxon>Actinomycetes</taxon>
        <taxon>Mycobacteriales</taxon>
        <taxon>Corynebacteriaceae</taxon>
        <taxon>Corynebacterium</taxon>
    </lineage>
</organism>
<dbReference type="GO" id="GO:0043138">
    <property type="term" value="F:3'-5' DNA helicase activity"/>
    <property type="evidence" value="ECO:0007669"/>
    <property type="project" value="UniProtKB-EC"/>
</dbReference>
<dbReference type="InterPro" id="IPR027417">
    <property type="entry name" value="P-loop_NTPase"/>
</dbReference>
<feature type="domain" description="UvrD-like helicase ATP-binding" evidence="16">
    <location>
        <begin position="1"/>
        <end position="446"/>
    </location>
</feature>
<dbReference type="Proteomes" id="UP000033566">
    <property type="component" value="Chromosome"/>
</dbReference>
<dbReference type="PANTHER" id="PTHR11070">
    <property type="entry name" value="UVRD / RECB / PCRA DNA HELICASE FAMILY MEMBER"/>
    <property type="match status" value="1"/>
</dbReference>
<dbReference type="GO" id="GO:0000725">
    <property type="term" value="P:recombinational repair"/>
    <property type="evidence" value="ECO:0007669"/>
    <property type="project" value="TreeGrafter"/>
</dbReference>
<dbReference type="InterPro" id="IPR038726">
    <property type="entry name" value="PDDEXK_AddAB-type"/>
</dbReference>
<comment type="similarity">
    <text evidence="1">Belongs to the helicase family. UvrD subfamily.</text>
</comment>
<dbReference type="PROSITE" id="PS51198">
    <property type="entry name" value="UVRD_HELICASE_ATP_BIND"/>
    <property type="match status" value="1"/>
</dbReference>
<proteinExistence type="inferred from homology"/>
<dbReference type="EC" id="5.6.2.4" evidence="13"/>
<evidence type="ECO:0000256" key="6">
    <source>
        <dbReference type="ARBA" id="ARBA00022806"/>
    </source>
</evidence>
<dbReference type="GO" id="GO:0003677">
    <property type="term" value="F:DNA binding"/>
    <property type="evidence" value="ECO:0007669"/>
    <property type="project" value="UniProtKB-KW"/>
</dbReference>
<evidence type="ECO:0000256" key="1">
    <source>
        <dbReference type="ARBA" id="ARBA00009922"/>
    </source>
</evidence>
<dbReference type="Gene3D" id="3.90.320.10">
    <property type="match status" value="1"/>
</dbReference>
<evidence type="ECO:0000256" key="3">
    <source>
        <dbReference type="ARBA" id="ARBA00022741"/>
    </source>
</evidence>
<keyword evidence="7 18" id="KW-0269">Exonuclease</keyword>
<dbReference type="PANTHER" id="PTHR11070:SF2">
    <property type="entry name" value="ATP-DEPENDENT DNA HELICASE SRS2"/>
    <property type="match status" value="1"/>
</dbReference>
<name>A0A0F6QWT1_9CORY</name>
<dbReference type="InterPro" id="IPR013986">
    <property type="entry name" value="DExx_box_DNA_helicase_dom_sf"/>
</dbReference>
<dbReference type="InterPro" id="IPR000212">
    <property type="entry name" value="DNA_helicase_UvrD/REP"/>
</dbReference>
<dbReference type="Pfam" id="PF13361">
    <property type="entry name" value="UvrD_C"/>
    <property type="match status" value="1"/>
</dbReference>